<feature type="transmembrane region" description="Helical" evidence="5">
    <location>
        <begin position="93"/>
        <end position="111"/>
    </location>
</feature>
<dbReference type="EMBL" id="CP146016">
    <property type="protein sequence ID" value="WWQ61147.1"/>
    <property type="molecule type" value="Genomic_DNA"/>
</dbReference>
<feature type="transmembrane region" description="Helical" evidence="5">
    <location>
        <begin position="301"/>
        <end position="324"/>
    </location>
</feature>
<dbReference type="PANTHER" id="PTHR43129:SF1">
    <property type="entry name" value="FOSMIDOMYCIN RESISTANCE PROTEIN"/>
    <property type="match status" value="1"/>
</dbReference>
<keyword evidence="2 5" id="KW-0812">Transmembrane</keyword>
<feature type="transmembrane region" description="Helical" evidence="5">
    <location>
        <begin position="278"/>
        <end position="295"/>
    </location>
</feature>
<feature type="domain" description="Major facilitator superfamily (MFS) profile" evidence="6">
    <location>
        <begin position="5"/>
        <end position="388"/>
    </location>
</feature>
<feature type="transmembrane region" description="Helical" evidence="5">
    <location>
        <begin position="203"/>
        <end position="225"/>
    </location>
</feature>
<evidence type="ECO:0000313" key="8">
    <source>
        <dbReference type="Proteomes" id="UP001432202"/>
    </source>
</evidence>
<dbReference type="Pfam" id="PF07690">
    <property type="entry name" value="MFS_1"/>
    <property type="match status" value="1"/>
</dbReference>
<evidence type="ECO:0000313" key="7">
    <source>
        <dbReference type="EMBL" id="WWQ61147.1"/>
    </source>
</evidence>
<evidence type="ECO:0000256" key="5">
    <source>
        <dbReference type="SAM" id="Phobius"/>
    </source>
</evidence>
<organism evidence="7 8">
    <name type="scientific">Sulfolobus tengchongensis</name>
    <dbReference type="NCBI Taxonomy" id="207809"/>
    <lineage>
        <taxon>Archaea</taxon>
        <taxon>Thermoproteota</taxon>
        <taxon>Thermoprotei</taxon>
        <taxon>Sulfolobales</taxon>
        <taxon>Sulfolobaceae</taxon>
        <taxon>Sulfolobus</taxon>
    </lineage>
</organism>
<dbReference type="InterPro" id="IPR011701">
    <property type="entry name" value="MFS"/>
</dbReference>
<dbReference type="PROSITE" id="PS50850">
    <property type="entry name" value="MFS"/>
    <property type="match status" value="1"/>
</dbReference>
<evidence type="ECO:0000256" key="3">
    <source>
        <dbReference type="ARBA" id="ARBA00022989"/>
    </source>
</evidence>
<feature type="transmembrane region" description="Helical" evidence="5">
    <location>
        <begin position="118"/>
        <end position="137"/>
    </location>
</feature>
<dbReference type="Gene3D" id="1.20.1250.20">
    <property type="entry name" value="MFS general substrate transporter like domains"/>
    <property type="match status" value="2"/>
</dbReference>
<feature type="transmembrane region" description="Helical" evidence="5">
    <location>
        <begin position="245"/>
        <end position="266"/>
    </location>
</feature>
<dbReference type="SUPFAM" id="SSF103473">
    <property type="entry name" value="MFS general substrate transporter"/>
    <property type="match status" value="1"/>
</dbReference>
<proteinExistence type="predicted"/>
<dbReference type="AlphaFoldDB" id="A0AAX4L2N8"/>
<gene>
    <name evidence="7" type="ORF">V6M85_03450</name>
</gene>
<protein>
    <submittedName>
        <fullName evidence="7">MFS transporter</fullName>
    </submittedName>
</protein>
<evidence type="ECO:0000256" key="2">
    <source>
        <dbReference type="ARBA" id="ARBA00022692"/>
    </source>
</evidence>
<keyword evidence="4 5" id="KW-0472">Membrane</keyword>
<reference evidence="7 8" key="1">
    <citation type="submission" date="2024-02" db="EMBL/GenBank/DDBJ databases">
        <title>STSV induces naive adaptation in Sulfolobus.</title>
        <authorList>
            <person name="Xiang X."/>
            <person name="Song M."/>
        </authorList>
    </citation>
    <scope>NUCLEOTIDE SEQUENCE [LARGE SCALE GENOMIC DNA]</scope>
    <source>
        <strain evidence="7 8">RT2</strain>
    </source>
</reference>
<dbReference type="PANTHER" id="PTHR43129">
    <property type="entry name" value="FOSMIDOMYCIN RESISTANCE PROTEIN"/>
    <property type="match status" value="1"/>
</dbReference>
<comment type="subcellular location">
    <subcellularLocation>
        <location evidence="1">Membrane</location>
        <topology evidence="1">Multi-pass membrane protein</topology>
    </subcellularLocation>
</comment>
<keyword evidence="8" id="KW-1185">Reference proteome</keyword>
<dbReference type="PROSITE" id="PS00216">
    <property type="entry name" value="SUGAR_TRANSPORT_1"/>
    <property type="match status" value="1"/>
</dbReference>
<sequence>MKIRSLVVTSLGHFINDGNGQVLPILYAFLVSHLSVPSFMIGIFAAIYYGISALLSPIIVRLVTSKPKVGIGMGIILWGIGLFLLGYSVELSSIPLIIMSVIVCGISSTFYHPLGSQILYSVFRGNAGVAMGINGSLGSLGRTLYPTISLLLFTVLGFMPITLWLIALISVFASMVIFLVPLDERSLYSTNNKASKKDQDPPDPIKVPIVAIVLLAIIGFLRSAFQRSVMQFLPSFLLLDYGYHYNVLLGLMVTVTYAGSIIGQPLMGLLSDRIGRRTTLAISGVGSIIMFLLFIKLPSPIFLFFFGLFTFTGFPLLLSTAGDLVPRRSVGFANSLVWGVGVTGGGAIGPLITGILSQFIGIGRALLIMIAFAVASLALIAKLPKPKKQSKTPLFGE</sequence>
<accession>A0AAX4L2N8</accession>
<feature type="transmembrane region" description="Helical" evidence="5">
    <location>
        <begin position="362"/>
        <end position="381"/>
    </location>
</feature>
<feature type="transmembrane region" description="Helical" evidence="5">
    <location>
        <begin position="336"/>
        <end position="356"/>
    </location>
</feature>
<feature type="transmembrane region" description="Helical" evidence="5">
    <location>
        <begin position="36"/>
        <end position="60"/>
    </location>
</feature>
<evidence type="ECO:0000259" key="6">
    <source>
        <dbReference type="PROSITE" id="PS50850"/>
    </source>
</evidence>
<dbReference type="RefSeq" id="WP_338603012.1">
    <property type="nucleotide sequence ID" value="NZ_CP146016.1"/>
</dbReference>
<feature type="transmembrane region" description="Helical" evidence="5">
    <location>
        <begin position="69"/>
        <end position="87"/>
    </location>
</feature>
<name>A0AAX4L2N8_9CREN</name>
<dbReference type="GO" id="GO:0005886">
    <property type="term" value="C:plasma membrane"/>
    <property type="evidence" value="ECO:0007669"/>
    <property type="project" value="TreeGrafter"/>
</dbReference>
<dbReference type="InterPro" id="IPR020846">
    <property type="entry name" value="MFS_dom"/>
</dbReference>
<dbReference type="GeneID" id="89335792"/>
<feature type="transmembrane region" description="Helical" evidence="5">
    <location>
        <begin position="149"/>
        <end position="182"/>
    </location>
</feature>
<evidence type="ECO:0000256" key="4">
    <source>
        <dbReference type="ARBA" id="ARBA00023136"/>
    </source>
</evidence>
<dbReference type="InterPro" id="IPR005829">
    <property type="entry name" value="Sugar_transporter_CS"/>
</dbReference>
<keyword evidence="3 5" id="KW-1133">Transmembrane helix</keyword>
<dbReference type="GO" id="GO:0022857">
    <property type="term" value="F:transmembrane transporter activity"/>
    <property type="evidence" value="ECO:0007669"/>
    <property type="project" value="InterPro"/>
</dbReference>
<evidence type="ECO:0000256" key="1">
    <source>
        <dbReference type="ARBA" id="ARBA00004141"/>
    </source>
</evidence>
<dbReference type="Proteomes" id="UP001432202">
    <property type="component" value="Chromosome"/>
</dbReference>
<dbReference type="InterPro" id="IPR036259">
    <property type="entry name" value="MFS_trans_sf"/>
</dbReference>